<reference evidence="3 4" key="1">
    <citation type="submission" date="2020-04" db="EMBL/GenBank/DDBJ databases">
        <authorList>
            <person name="Klaysubun C."/>
            <person name="Duangmal K."/>
            <person name="Lipun K."/>
        </authorList>
    </citation>
    <scope>NUCLEOTIDE SEQUENCE [LARGE SCALE GENOMIC DNA]</scope>
    <source>
        <strain evidence="3 4">DSM 45300</strain>
    </source>
</reference>
<dbReference type="InterPro" id="IPR051162">
    <property type="entry name" value="T4SS_component"/>
</dbReference>
<feature type="compositionally biased region" description="Pro residues" evidence="1">
    <location>
        <begin position="450"/>
        <end position="462"/>
    </location>
</feature>
<proteinExistence type="predicted"/>
<dbReference type="SUPFAM" id="SSF52540">
    <property type="entry name" value="P-loop containing nucleoside triphosphate hydrolases"/>
    <property type="match status" value="1"/>
</dbReference>
<comment type="caution">
    <text evidence="3">The sequence shown here is derived from an EMBL/GenBank/DDBJ whole genome shotgun (WGS) entry which is preliminary data.</text>
</comment>
<evidence type="ECO:0000313" key="4">
    <source>
        <dbReference type="Proteomes" id="UP000586918"/>
    </source>
</evidence>
<gene>
    <name evidence="3" type="ORF">HF519_00855</name>
</gene>
<dbReference type="PANTHER" id="PTHR30121">
    <property type="entry name" value="UNCHARACTERIZED PROTEIN YJGR-RELATED"/>
    <property type="match status" value="1"/>
</dbReference>
<accession>A0A848DCE0</accession>
<feature type="compositionally biased region" description="Basic and acidic residues" evidence="1">
    <location>
        <begin position="463"/>
        <end position="478"/>
    </location>
</feature>
<sequence>MTAAQEIAAGYATEGAALELGTVLIDGAVDPTARVRIPFATLNRHGLVAGATGTGKTKTLQGLAEQLSAAGVPVLLADVKGDLSGLARAGESNPKIESRAVDTGDDWVPTAFPVEFLSLGGGSSAVPIRATITQFGPILLSKVLDLNDTQESTLGLIFHWADQRGLPLLDIKDLRAVIQHLTSDEGKADLKGLGGVSPATAGVILRALVNLEVRGGEAFFGEPEFEPSDLLRQVDGRGVVTLLELADQQADPRLFSTFLMWLLAELFEELPEAGDLDKPKLVFFFDEAHLLFNDASKAFLERIEQTVKLIRSKGVGVFFCTQLPTDVPNAVLSQLGARIQHALRAFTPEDQAALAKTVKTYPTTRNYELDEALTSLGTGEAIITVLSERGAPTPVAWARMRAPRSLMAAIGTDAVTAAAKASPLYARYGETIDRESAYEKLTAKIAEAPAPAPADAPAPPAPEPERRAEREEPGFLEKAFDSPVVKSFLRSAASALGREITRGLFGTRRR</sequence>
<evidence type="ECO:0000313" key="3">
    <source>
        <dbReference type="EMBL" id="NMH90169.1"/>
    </source>
</evidence>
<dbReference type="AlphaFoldDB" id="A0A848DCE0"/>
<protein>
    <submittedName>
        <fullName evidence="3">DUF853 family protein</fullName>
    </submittedName>
</protein>
<dbReference type="InterPro" id="IPR027417">
    <property type="entry name" value="P-loop_NTPase"/>
</dbReference>
<keyword evidence="4" id="KW-1185">Reference proteome</keyword>
<feature type="domain" description="Helicase HerA-like C-terminal" evidence="2">
    <location>
        <begin position="31"/>
        <end position="507"/>
    </location>
</feature>
<dbReference type="Proteomes" id="UP000586918">
    <property type="component" value="Unassembled WGS sequence"/>
</dbReference>
<organism evidence="3 4">
    <name type="scientific">Pseudonocardia bannensis</name>
    <dbReference type="NCBI Taxonomy" id="630973"/>
    <lineage>
        <taxon>Bacteria</taxon>
        <taxon>Bacillati</taxon>
        <taxon>Actinomycetota</taxon>
        <taxon>Actinomycetes</taxon>
        <taxon>Pseudonocardiales</taxon>
        <taxon>Pseudonocardiaceae</taxon>
        <taxon>Pseudonocardia</taxon>
    </lineage>
</organism>
<dbReference type="Pfam" id="PF05872">
    <property type="entry name" value="HerA_C"/>
    <property type="match status" value="1"/>
</dbReference>
<dbReference type="InterPro" id="IPR033186">
    <property type="entry name" value="HerA_C"/>
</dbReference>
<dbReference type="EMBL" id="JAAXKZ010000002">
    <property type="protein sequence ID" value="NMH90169.1"/>
    <property type="molecule type" value="Genomic_DNA"/>
</dbReference>
<evidence type="ECO:0000259" key="2">
    <source>
        <dbReference type="Pfam" id="PF05872"/>
    </source>
</evidence>
<name>A0A848DCE0_9PSEU</name>
<dbReference type="PANTHER" id="PTHR30121:SF6">
    <property type="entry name" value="SLR6007 PROTEIN"/>
    <property type="match status" value="1"/>
</dbReference>
<evidence type="ECO:0000256" key="1">
    <source>
        <dbReference type="SAM" id="MobiDB-lite"/>
    </source>
</evidence>
<feature type="region of interest" description="Disordered" evidence="1">
    <location>
        <begin position="448"/>
        <end position="478"/>
    </location>
</feature>
<dbReference type="Gene3D" id="3.40.50.300">
    <property type="entry name" value="P-loop containing nucleotide triphosphate hydrolases"/>
    <property type="match status" value="2"/>
</dbReference>